<proteinExistence type="predicted"/>
<dbReference type="Proteomes" id="UP000242733">
    <property type="component" value="Unassembled WGS sequence"/>
</dbReference>
<comment type="caution">
    <text evidence="2">The sequence shown here is derived from an EMBL/GenBank/DDBJ whole genome shotgun (WGS) entry which is preliminary data.</text>
</comment>
<evidence type="ECO:0000256" key="1">
    <source>
        <dbReference type="SAM" id="Phobius"/>
    </source>
</evidence>
<evidence type="ECO:0000313" key="2">
    <source>
        <dbReference type="EMBL" id="PIE20797.1"/>
    </source>
</evidence>
<keyword evidence="1" id="KW-1133">Transmembrane helix</keyword>
<accession>A0A2G6JBI6</accession>
<keyword evidence="1" id="KW-0472">Membrane</keyword>
<sequence>MLVPAIYMVTPLLIDSWQGVGMPWYTPFAAWFAVIIFAFVIEQRRKDV</sequence>
<keyword evidence="1" id="KW-0812">Transmembrane</keyword>
<dbReference type="AlphaFoldDB" id="A0A2G6JBI6"/>
<dbReference type="EMBL" id="PDSG01000004">
    <property type="protein sequence ID" value="PIE20797.1"/>
    <property type="molecule type" value="Genomic_DNA"/>
</dbReference>
<name>A0A2G6JBI6_NEPCE</name>
<gene>
    <name evidence="2" type="ORF">CSA61_01175</name>
</gene>
<protein>
    <submittedName>
        <fullName evidence="2">Uncharacterized protein</fullName>
    </submittedName>
</protein>
<evidence type="ECO:0000313" key="3">
    <source>
        <dbReference type="Proteomes" id="UP000242733"/>
    </source>
</evidence>
<organism evidence="2 3">
    <name type="scientific">Neptuniibacter caesariensis</name>
    <dbReference type="NCBI Taxonomy" id="207954"/>
    <lineage>
        <taxon>Bacteria</taxon>
        <taxon>Pseudomonadati</taxon>
        <taxon>Pseudomonadota</taxon>
        <taxon>Gammaproteobacteria</taxon>
        <taxon>Oceanospirillales</taxon>
        <taxon>Oceanospirillaceae</taxon>
        <taxon>Neptuniibacter</taxon>
    </lineage>
</organism>
<reference evidence="2 3" key="1">
    <citation type="submission" date="2017-10" db="EMBL/GenBank/DDBJ databases">
        <title>Novel microbial diversity and functional potential in the marine mammal oral microbiome.</title>
        <authorList>
            <person name="Dudek N.K."/>
            <person name="Sun C.L."/>
            <person name="Burstein D."/>
            <person name="Kantor R.S."/>
            <person name="Aliaga Goltsman D.S."/>
            <person name="Bik E.M."/>
            <person name="Thomas B.C."/>
            <person name="Banfield J.F."/>
            <person name="Relman D.A."/>
        </authorList>
    </citation>
    <scope>NUCLEOTIDE SEQUENCE [LARGE SCALE GENOMIC DNA]</scope>
    <source>
        <strain evidence="2">DOLJORAL78_49_30</strain>
    </source>
</reference>
<feature type="transmembrane region" description="Helical" evidence="1">
    <location>
        <begin position="22"/>
        <end position="41"/>
    </location>
</feature>